<proteinExistence type="inferred from homology"/>
<dbReference type="FunFam" id="3.30.160.60:FF:000666">
    <property type="entry name" value="RB-associated KRAB zinc finger protein-like"/>
    <property type="match status" value="1"/>
</dbReference>
<keyword evidence="7 13" id="KW-0863">Zinc-finger</keyword>
<evidence type="ECO:0000313" key="18">
    <source>
        <dbReference type="Proteomes" id="UP000030759"/>
    </source>
</evidence>
<evidence type="ECO:0000256" key="11">
    <source>
        <dbReference type="ARBA" id="ARBA00023163"/>
    </source>
</evidence>
<feature type="domain" description="C2H2-type" evidence="15">
    <location>
        <begin position="364"/>
        <end position="391"/>
    </location>
</feature>
<evidence type="ECO:0000256" key="8">
    <source>
        <dbReference type="ARBA" id="ARBA00022833"/>
    </source>
</evidence>
<evidence type="ECO:0000256" key="13">
    <source>
        <dbReference type="PROSITE-ProRule" id="PRU00042"/>
    </source>
</evidence>
<dbReference type="PROSITE" id="PS50805">
    <property type="entry name" value="KRAB"/>
    <property type="match status" value="1"/>
</dbReference>
<feature type="domain" description="C2H2-type" evidence="15">
    <location>
        <begin position="336"/>
        <end position="363"/>
    </location>
</feature>
<dbReference type="PROSITE" id="PS00028">
    <property type="entry name" value="ZINC_FINGER_C2H2_1"/>
    <property type="match status" value="6"/>
</dbReference>
<feature type="region of interest" description="Disordered" evidence="14">
    <location>
        <begin position="88"/>
        <end position="108"/>
    </location>
</feature>
<evidence type="ECO:0000256" key="12">
    <source>
        <dbReference type="ARBA" id="ARBA00023242"/>
    </source>
</evidence>
<dbReference type="PANTHER" id="PTHR16515">
    <property type="entry name" value="PR DOMAIN ZINC FINGER PROTEIN"/>
    <property type="match status" value="1"/>
</dbReference>
<keyword evidence="10" id="KW-0805">Transcription regulation</keyword>
<evidence type="ECO:0000259" key="15">
    <source>
        <dbReference type="PROSITE" id="PS50157"/>
    </source>
</evidence>
<protein>
    <submittedName>
        <fullName evidence="17">RB-associated KRAB zinc finger protein</fullName>
    </submittedName>
</protein>
<dbReference type="PROSITE" id="PS50157">
    <property type="entry name" value="ZINC_FINGER_C2H2_2"/>
    <property type="match status" value="6"/>
</dbReference>
<dbReference type="GO" id="GO:0031981">
    <property type="term" value="C:nuclear lumen"/>
    <property type="evidence" value="ECO:0007669"/>
    <property type="project" value="UniProtKB-ARBA"/>
</dbReference>
<dbReference type="Gene3D" id="6.10.140.140">
    <property type="match status" value="1"/>
</dbReference>
<organism evidence="17 18">
    <name type="scientific">Cricetulus griseus</name>
    <name type="common">Chinese hamster</name>
    <name type="synonym">Cricetulus barabensis griseus</name>
    <dbReference type="NCBI Taxonomy" id="10029"/>
    <lineage>
        <taxon>Eukaryota</taxon>
        <taxon>Metazoa</taxon>
        <taxon>Chordata</taxon>
        <taxon>Craniata</taxon>
        <taxon>Vertebrata</taxon>
        <taxon>Euteleostomi</taxon>
        <taxon>Mammalia</taxon>
        <taxon>Eutheria</taxon>
        <taxon>Euarchontoglires</taxon>
        <taxon>Glires</taxon>
        <taxon>Rodentia</taxon>
        <taxon>Myomorpha</taxon>
        <taxon>Muroidea</taxon>
        <taxon>Cricetidae</taxon>
        <taxon>Cricetinae</taxon>
        <taxon>Cricetulus</taxon>
    </lineage>
</organism>
<dbReference type="SMART" id="SM00355">
    <property type="entry name" value="ZnF_C2H2"/>
    <property type="match status" value="6"/>
</dbReference>
<evidence type="ECO:0000256" key="6">
    <source>
        <dbReference type="ARBA" id="ARBA00022737"/>
    </source>
</evidence>
<comment type="similarity">
    <text evidence="2">Belongs to the krueppel C2H2-type zinc-finger protein family.</text>
</comment>
<keyword evidence="4" id="KW-1017">Isopeptide bond</keyword>
<dbReference type="SUPFAM" id="SSF109640">
    <property type="entry name" value="KRAB domain (Kruppel-associated box)"/>
    <property type="match status" value="1"/>
</dbReference>
<accession>A0A061I162</accession>
<feature type="domain" description="KRAB" evidence="16">
    <location>
        <begin position="2"/>
        <end position="73"/>
    </location>
</feature>
<evidence type="ECO:0000259" key="16">
    <source>
        <dbReference type="PROSITE" id="PS50805"/>
    </source>
</evidence>
<dbReference type="GO" id="GO:0008270">
    <property type="term" value="F:zinc ion binding"/>
    <property type="evidence" value="ECO:0007669"/>
    <property type="project" value="UniProtKB-KW"/>
</dbReference>
<evidence type="ECO:0000256" key="10">
    <source>
        <dbReference type="ARBA" id="ARBA00023015"/>
    </source>
</evidence>
<dbReference type="FunFam" id="3.30.160.60:FF:001158">
    <property type="entry name" value="zinc finger protein 22"/>
    <property type="match status" value="1"/>
</dbReference>
<feature type="domain" description="C2H2-type" evidence="15">
    <location>
        <begin position="392"/>
        <end position="419"/>
    </location>
</feature>
<dbReference type="Proteomes" id="UP000030759">
    <property type="component" value="Unassembled WGS sequence"/>
</dbReference>
<evidence type="ECO:0000313" key="17">
    <source>
        <dbReference type="EMBL" id="ERE74773.1"/>
    </source>
</evidence>
<evidence type="ECO:0000256" key="7">
    <source>
        <dbReference type="ARBA" id="ARBA00022771"/>
    </source>
</evidence>
<keyword evidence="9" id="KW-0832">Ubl conjugation</keyword>
<evidence type="ECO:0000256" key="14">
    <source>
        <dbReference type="SAM" id="MobiDB-lite"/>
    </source>
</evidence>
<name>A0A061I162_CRIGR</name>
<feature type="compositionally biased region" description="Basic and acidic residues" evidence="14">
    <location>
        <begin position="88"/>
        <end position="97"/>
    </location>
</feature>
<dbReference type="FunFam" id="3.30.160.60:FF:000012">
    <property type="entry name" value="RB-associated KRAB zinc finger protein-like"/>
    <property type="match status" value="1"/>
</dbReference>
<reference evidence="18" key="1">
    <citation type="journal article" date="2013" name="Nat. Biotechnol.">
        <title>Chinese hamster genome sequenced from sorted chromosomes.</title>
        <authorList>
            <person name="Brinkrolf K."/>
            <person name="Rupp O."/>
            <person name="Laux H."/>
            <person name="Kollin F."/>
            <person name="Ernst W."/>
            <person name="Linke B."/>
            <person name="Kofler R."/>
            <person name="Romand S."/>
            <person name="Hesse F."/>
            <person name="Budach W.E."/>
            <person name="Galosy S."/>
            <person name="Muller D."/>
            <person name="Noll T."/>
            <person name="Wienberg J."/>
            <person name="Jostock T."/>
            <person name="Leonard M."/>
            <person name="Grillari J."/>
            <person name="Tauch A."/>
            <person name="Goesmann A."/>
            <person name="Helk B."/>
            <person name="Mott J.E."/>
            <person name="Puhler A."/>
            <person name="Borth N."/>
        </authorList>
    </citation>
    <scope>NUCLEOTIDE SEQUENCE [LARGE SCALE GENOMIC DNA]</scope>
    <source>
        <strain evidence="18">17A/GY</strain>
    </source>
</reference>
<comment type="subcellular location">
    <subcellularLocation>
        <location evidence="1">Nucleus</location>
    </subcellularLocation>
</comment>
<keyword evidence="6" id="KW-0677">Repeat</keyword>
<keyword evidence="12" id="KW-0539">Nucleus</keyword>
<feature type="domain" description="C2H2-type" evidence="15">
    <location>
        <begin position="420"/>
        <end position="447"/>
    </location>
</feature>
<dbReference type="InterPro" id="IPR013087">
    <property type="entry name" value="Znf_C2H2_type"/>
</dbReference>
<dbReference type="Pfam" id="PF00096">
    <property type="entry name" value="zf-C2H2"/>
    <property type="match status" value="6"/>
</dbReference>
<keyword evidence="8" id="KW-0862">Zinc</keyword>
<dbReference type="InterPro" id="IPR050331">
    <property type="entry name" value="Zinc_finger"/>
</dbReference>
<dbReference type="Gene3D" id="3.30.160.60">
    <property type="entry name" value="Classic Zinc Finger"/>
    <property type="match status" value="7"/>
</dbReference>
<evidence type="ECO:0000256" key="9">
    <source>
        <dbReference type="ARBA" id="ARBA00022843"/>
    </source>
</evidence>
<evidence type="ECO:0000256" key="5">
    <source>
        <dbReference type="ARBA" id="ARBA00022723"/>
    </source>
</evidence>
<keyword evidence="11" id="KW-0804">Transcription</keyword>
<dbReference type="CDD" id="cd07765">
    <property type="entry name" value="KRAB_A-box"/>
    <property type="match status" value="1"/>
</dbReference>
<keyword evidence="3" id="KW-0678">Repressor</keyword>
<feature type="domain" description="C2H2-type" evidence="15">
    <location>
        <begin position="251"/>
        <end position="278"/>
    </location>
</feature>
<sequence>MSRSKDVAVAFTQEEWRQLGSEEKTTYRDVMLENYSNLISVGYDVTKPNVIIKLEQGEEPWMMEGDCHAQSHLEISKVGDTIEKIQENEDKHTRQADDLNNQRAEKGDTSDKIYDLEPHLISSSTRAHSCVSCGKTLESISALISSDGRYAVEKPNKCIDCGKTYREKLDDFNQNGDTSQHDESILQKITILEKPFDYECMEALDSESVFMAHERTYLGEKPYEWDDSGPDFIQMSDFNAYQRSQLEMKPFECTQCGKSFCKKSKFIIHQRAHTGEKPYACNKLHLTQHLRTHSGEKPYECTFIRHRKVHTEERVHECSECAFSGHQSIPEGEKTYDCNICGKSFSDLSYYTVHYRGHSEDKPFGCNECGKTFSHNSSLFRHQRVHTGEKPYECSKCGKVFSRMSNLTVHYRSHSGEKPYECNECGKVFSQKSYLTVHYRTHSGEKPYECNECGKKFHHRSAFNSHQRIHKRGNVNVLNVESL</sequence>
<evidence type="ECO:0000256" key="2">
    <source>
        <dbReference type="ARBA" id="ARBA00006991"/>
    </source>
</evidence>
<dbReference type="EMBL" id="KE675783">
    <property type="protein sequence ID" value="ERE74773.1"/>
    <property type="molecule type" value="Genomic_DNA"/>
</dbReference>
<dbReference type="InterPro" id="IPR036236">
    <property type="entry name" value="Znf_C2H2_sf"/>
</dbReference>
<dbReference type="SUPFAM" id="SSF57667">
    <property type="entry name" value="beta-beta-alpha zinc fingers"/>
    <property type="match status" value="5"/>
</dbReference>
<evidence type="ECO:0000256" key="1">
    <source>
        <dbReference type="ARBA" id="ARBA00004123"/>
    </source>
</evidence>
<dbReference type="PANTHER" id="PTHR16515:SF57">
    <property type="entry name" value="ZINC FINGER PROTEIN 154-LIKE"/>
    <property type="match status" value="1"/>
</dbReference>
<dbReference type="AlphaFoldDB" id="A0A061I162"/>
<feature type="domain" description="C2H2-type" evidence="15">
    <location>
        <begin position="448"/>
        <end position="470"/>
    </location>
</feature>
<evidence type="ECO:0000256" key="3">
    <source>
        <dbReference type="ARBA" id="ARBA00022491"/>
    </source>
</evidence>
<dbReference type="FunFam" id="3.30.160.60:FF:002084">
    <property type="entry name" value="RB-associated KRAB zinc finger protein-like"/>
    <property type="match status" value="1"/>
</dbReference>
<dbReference type="FunFam" id="3.30.160.60:FF:000001">
    <property type="entry name" value="Zinc finger protein 1 homolog"/>
    <property type="match status" value="1"/>
</dbReference>
<keyword evidence="5" id="KW-0479">Metal-binding</keyword>
<dbReference type="Pfam" id="PF01352">
    <property type="entry name" value="KRAB"/>
    <property type="match status" value="1"/>
</dbReference>
<dbReference type="FunFam" id="3.30.160.60:FF:001354">
    <property type="entry name" value="RB-associated KRAB zinc finger protein-like"/>
    <property type="match status" value="1"/>
</dbReference>
<dbReference type="GO" id="GO:0006355">
    <property type="term" value="P:regulation of DNA-templated transcription"/>
    <property type="evidence" value="ECO:0007669"/>
    <property type="project" value="InterPro"/>
</dbReference>
<dbReference type="SMART" id="SM00349">
    <property type="entry name" value="KRAB"/>
    <property type="match status" value="1"/>
</dbReference>
<evidence type="ECO:0000256" key="4">
    <source>
        <dbReference type="ARBA" id="ARBA00022499"/>
    </source>
</evidence>
<gene>
    <name evidence="17" type="ORF">H671_4g13174</name>
</gene>
<dbReference type="InterPro" id="IPR001909">
    <property type="entry name" value="KRAB"/>
</dbReference>
<dbReference type="InterPro" id="IPR036051">
    <property type="entry name" value="KRAB_dom_sf"/>
</dbReference>